<keyword evidence="1" id="KW-0812">Transmembrane</keyword>
<feature type="transmembrane region" description="Helical" evidence="1">
    <location>
        <begin position="37"/>
        <end position="54"/>
    </location>
</feature>
<dbReference type="EMBL" id="MFID01000005">
    <property type="protein sequence ID" value="OGF81812.1"/>
    <property type="molecule type" value="Genomic_DNA"/>
</dbReference>
<evidence type="ECO:0008006" key="4">
    <source>
        <dbReference type="Google" id="ProtNLM"/>
    </source>
</evidence>
<accession>A0A1F5X1N9</accession>
<evidence type="ECO:0000313" key="3">
    <source>
        <dbReference type="Proteomes" id="UP000178114"/>
    </source>
</evidence>
<dbReference type="Proteomes" id="UP000178114">
    <property type="component" value="Unassembled WGS sequence"/>
</dbReference>
<keyword evidence="1" id="KW-1133">Transmembrane helix</keyword>
<reference evidence="2 3" key="1">
    <citation type="journal article" date="2016" name="Nat. Commun.">
        <title>Thousands of microbial genomes shed light on interconnected biogeochemical processes in an aquifer system.</title>
        <authorList>
            <person name="Anantharaman K."/>
            <person name="Brown C.T."/>
            <person name="Hug L.A."/>
            <person name="Sharon I."/>
            <person name="Castelle C.J."/>
            <person name="Probst A.J."/>
            <person name="Thomas B.C."/>
            <person name="Singh A."/>
            <person name="Wilkins M.J."/>
            <person name="Karaoz U."/>
            <person name="Brodie E.L."/>
            <person name="Williams K.H."/>
            <person name="Hubbard S.S."/>
            <person name="Banfield J.F."/>
        </authorList>
    </citation>
    <scope>NUCLEOTIDE SEQUENCE [LARGE SCALE GENOMIC DNA]</scope>
</reference>
<dbReference type="AlphaFoldDB" id="A0A1F5X1N9"/>
<evidence type="ECO:0000313" key="2">
    <source>
        <dbReference type="EMBL" id="OGF81812.1"/>
    </source>
</evidence>
<proteinExistence type="predicted"/>
<feature type="transmembrane region" description="Helical" evidence="1">
    <location>
        <begin position="60"/>
        <end position="76"/>
    </location>
</feature>
<dbReference type="STRING" id="1798351.A2930_01460"/>
<comment type="caution">
    <text evidence="2">The sequence shown here is derived from an EMBL/GenBank/DDBJ whole genome shotgun (WGS) entry which is preliminary data.</text>
</comment>
<organism evidence="2 3">
    <name type="scientific">Candidatus Giovannonibacteria bacterium RIFCSPLOWO2_01_FULL_45_34</name>
    <dbReference type="NCBI Taxonomy" id="1798351"/>
    <lineage>
        <taxon>Bacteria</taxon>
        <taxon>Candidatus Giovannoniibacteriota</taxon>
    </lineage>
</organism>
<protein>
    <recommendedName>
        <fullName evidence="4">DUF5673 domain-containing protein</fullName>
    </recommendedName>
</protein>
<name>A0A1F5X1N9_9BACT</name>
<gene>
    <name evidence="2" type="ORF">A2930_01460</name>
</gene>
<keyword evidence="1" id="KW-0472">Membrane</keyword>
<sequence length="175" mass="20445">MDQQKNIMDRQQDYMIGKEIFSWEAPEYFQHQRGTDWYWWVGLVAIILLGIALWQGSFLFGILVLVGWFTVILYALRPPRTFTFTITEKGILVKNPSSDGIKIYPWSELKSFWIFYKPPIQEELSVVSKKSMMPYIKMPLGGADPEQIENIVKKYIPKAEQKESLIDSVAHFAKF</sequence>
<evidence type="ECO:0000256" key="1">
    <source>
        <dbReference type="SAM" id="Phobius"/>
    </source>
</evidence>